<protein>
    <submittedName>
        <fullName evidence="8">Biopolymer transport protein ExbD</fullName>
    </submittedName>
</protein>
<gene>
    <name evidence="8" type="ORF">BCF33_1744</name>
</gene>
<sequence>MRGRPRPRPRRRAEPAVALINVVFLMLIFFLVAGQVAPPPAPGLALPSAGDLERAPPPDALALHADGRVEHRGAGIAPEDFVAGLGGAPARIAPDRSASARDLVALAAALVEAGAPRVLVVGERKER</sequence>
<keyword evidence="7" id="KW-0653">Protein transport</keyword>
<evidence type="ECO:0000256" key="2">
    <source>
        <dbReference type="ARBA" id="ARBA00005811"/>
    </source>
</evidence>
<reference evidence="8 9" key="1">
    <citation type="submission" date="2018-03" db="EMBL/GenBank/DDBJ databases">
        <title>Genomic Encyclopedia of Archaeal and Bacterial Type Strains, Phase II (KMG-II): from individual species to whole genera.</title>
        <authorList>
            <person name="Goeker M."/>
        </authorList>
    </citation>
    <scope>NUCLEOTIDE SEQUENCE [LARGE SCALE GENOMIC DNA]</scope>
    <source>
        <strain evidence="8 9">DSM 29318</strain>
    </source>
</reference>
<dbReference type="GO" id="GO:0005886">
    <property type="term" value="C:plasma membrane"/>
    <property type="evidence" value="ECO:0007669"/>
    <property type="project" value="UniProtKB-SubCell"/>
</dbReference>
<evidence type="ECO:0000256" key="1">
    <source>
        <dbReference type="ARBA" id="ARBA00004162"/>
    </source>
</evidence>
<keyword evidence="9" id="KW-1185">Reference proteome</keyword>
<dbReference type="Proteomes" id="UP000238801">
    <property type="component" value="Unassembled WGS sequence"/>
</dbReference>
<keyword evidence="5" id="KW-1133">Transmembrane helix</keyword>
<name>A0A2T0X1R9_9RHOB</name>
<evidence type="ECO:0000256" key="3">
    <source>
        <dbReference type="ARBA" id="ARBA00022475"/>
    </source>
</evidence>
<dbReference type="GO" id="GO:0022857">
    <property type="term" value="F:transmembrane transporter activity"/>
    <property type="evidence" value="ECO:0007669"/>
    <property type="project" value="InterPro"/>
</dbReference>
<organism evidence="8 9">
    <name type="scientific">Hasllibacter halocynthiae</name>
    <dbReference type="NCBI Taxonomy" id="595589"/>
    <lineage>
        <taxon>Bacteria</taxon>
        <taxon>Pseudomonadati</taxon>
        <taxon>Pseudomonadota</taxon>
        <taxon>Alphaproteobacteria</taxon>
        <taxon>Rhodobacterales</taxon>
        <taxon>Roseobacteraceae</taxon>
        <taxon>Hasllibacter</taxon>
    </lineage>
</organism>
<evidence type="ECO:0000313" key="8">
    <source>
        <dbReference type="EMBL" id="PRY92881.1"/>
    </source>
</evidence>
<dbReference type="GO" id="GO:0015031">
    <property type="term" value="P:protein transport"/>
    <property type="evidence" value="ECO:0007669"/>
    <property type="project" value="UniProtKB-KW"/>
</dbReference>
<dbReference type="EMBL" id="PVTT01000002">
    <property type="protein sequence ID" value="PRY92881.1"/>
    <property type="molecule type" value="Genomic_DNA"/>
</dbReference>
<accession>A0A2T0X1R9</accession>
<comment type="caution">
    <text evidence="8">The sequence shown here is derived from an EMBL/GenBank/DDBJ whole genome shotgun (WGS) entry which is preliminary data.</text>
</comment>
<evidence type="ECO:0000256" key="4">
    <source>
        <dbReference type="ARBA" id="ARBA00022692"/>
    </source>
</evidence>
<comment type="subcellular location">
    <subcellularLocation>
        <location evidence="1">Cell membrane</location>
        <topology evidence="1">Single-pass membrane protein</topology>
    </subcellularLocation>
    <subcellularLocation>
        <location evidence="7">Cell membrane</location>
        <topology evidence="7">Single-pass type II membrane protein</topology>
    </subcellularLocation>
</comment>
<comment type="similarity">
    <text evidence="2 7">Belongs to the ExbD/TolR family.</text>
</comment>
<dbReference type="AlphaFoldDB" id="A0A2T0X1R9"/>
<keyword evidence="6" id="KW-0472">Membrane</keyword>
<evidence type="ECO:0000256" key="7">
    <source>
        <dbReference type="RuleBase" id="RU003879"/>
    </source>
</evidence>
<keyword evidence="3" id="KW-1003">Cell membrane</keyword>
<dbReference type="Pfam" id="PF02472">
    <property type="entry name" value="ExbD"/>
    <property type="match status" value="1"/>
</dbReference>
<evidence type="ECO:0000256" key="6">
    <source>
        <dbReference type="ARBA" id="ARBA00023136"/>
    </source>
</evidence>
<dbReference type="RefSeq" id="WP_106160535.1">
    <property type="nucleotide sequence ID" value="NZ_PVTT01000002.1"/>
</dbReference>
<evidence type="ECO:0000256" key="5">
    <source>
        <dbReference type="ARBA" id="ARBA00022989"/>
    </source>
</evidence>
<dbReference type="InterPro" id="IPR003400">
    <property type="entry name" value="ExbD"/>
</dbReference>
<keyword evidence="4 7" id="KW-0812">Transmembrane</keyword>
<evidence type="ECO:0000313" key="9">
    <source>
        <dbReference type="Proteomes" id="UP000238801"/>
    </source>
</evidence>
<keyword evidence="7" id="KW-0813">Transport</keyword>
<proteinExistence type="inferred from homology"/>